<dbReference type="PANTHER" id="PTHR15628:SF1">
    <property type="entry name" value="RWD DOMAIN-CONTAINING PROTEIN 3"/>
    <property type="match status" value="1"/>
</dbReference>
<comment type="subcellular location">
    <subcellularLocation>
        <location evidence="2">Cytoplasm</location>
    </subcellularLocation>
    <subcellularLocation>
        <location evidence="1">Nucleus</location>
    </subcellularLocation>
</comment>
<evidence type="ECO:0000256" key="3">
    <source>
        <dbReference type="ARBA" id="ARBA00015444"/>
    </source>
</evidence>
<evidence type="ECO:0000313" key="8">
    <source>
        <dbReference type="Proteomes" id="UP001163046"/>
    </source>
</evidence>
<dbReference type="GO" id="GO:1902073">
    <property type="term" value="P:positive regulation of hypoxia-inducible factor-1alpha signaling pathway"/>
    <property type="evidence" value="ECO:0007669"/>
    <property type="project" value="InterPro"/>
</dbReference>
<dbReference type="GO" id="GO:0005634">
    <property type="term" value="C:nucleus"/>
    <property type="evidence" value="ECO:0007669"/>
    <property type="project" value="UniProtKB-SubCell"/>
</dbReference>
<dbReference type="GO" id="GO:0005737">
    <property type="term" value="C:cytoplasm"/>
    <property type="evidence" value="ECO:0007669"/>
    <property type="project" value="UniProtKB-SubCell"/>
</dbReference>
<dbReference type="Proteomes" id="UP001163046">
    <property type="component" value="Unassembled WGS sequence"/>
</dbReference>
<keyword evidence="8" id="KW-1185">Reference proteome</keyword>
<dbReference type="GO" id="GO:0033235">
    <property type="term" value="P:positive regulation of protein sumoylation"/>
    <property type="evidence" value="ECO:0007669"/>
    <property type="project" value="InterPro"/>
</dbReference>
<dbReference type="SUPFAM" id="SSF54495">
    <property type="entry name" value="UBC-like"/>
    <property type="match status" value="1"/>
</dbReference>
<evidence type="ECO:0000313" key="7">
    <source>
        <dbReference type="EMBL" id="KAJ7375980.1"/>
    </source>
</evidence>
<evidence type="ECO:0000256" key="2">
    <source>
        <dbReference type="ARBA" id="ARBA00004496"/>
    </source>
</evidence>
<proteinExistence type="predicted"/>
<sequence length="286" mass="32606">MSALPEVLDEILALKSIFCTPGEFYLLNPPSLEELESSRGPISFKISVKCAAEQDSNDMESLEKKTLLSCSVEMTIVLSLNYPQTLPEISLSCAEISKKGLSSLRNKMIEYAQNLHSSNPEPMILQIAMWLQENARVFLDKPAELNSSRNDSSADDDADDTIILLKLDHMRNKSRYIKTIARWVHELNLNGRLFFVNYLIFILLTGETGNVREYLRRHKTCNVDVDSSGKPCKERMINVLVQEQAPSNLRICDFGEVECKSPSELKERFTEINLEYLFKEHIKPLL</sequence>
<name>A0A9W9Z6T9_9CNID</name>
<evidence type="ECO:0000256" key="1">
    <source>
        <dbReference type="ARBA" id="ARBA00004123"/>
    </source>
</evidence>
<organism evidence="7 8">
    <name type="scientific">Desmophyllum pertusum</name>
    <dbReference type="NCBI Taxonomy" id="174260"/>
    <lineage>
        <taxon>Eukaryota</taxon>
        <taxon>Metazoa</taxon>
        <taxon>Cnidaria</taxon>
        <taxon>Anthozoa</taxon>
        <taxon>Hexacorallia</taxon>
        <taxon>Scleractinia</taxon>
        <taxon>Caryophylliina</taxon>
        <taxon>Caryophylliidae</taxon>
        <taxon>Desmophyllum</taxon>
    </lineage>
</organism>
<dbReference type="InterPro" id="IPR038840">
    <property type="entry name" value="RWDD3"/>
</dbReference>
<reference evidence="7" key="1">
    <citation type="submission" date="2023-01" db="EMBL/GenBank/DDBJ databases">
        <title>Genome assembly of the deep-sea coral Lophelia pertusa.</title>
        <authorList>
            <person name="Herrera S."/>
            <person name="Cordes E."/>
        </authorList>
    </citation>
    <scope>NUCLEOTIDE SEQUENCE</scope>
    <source>
        <strain evidence="7">USNM1676648</strain>
        <tissue evidence="7">Polyp</tissue>
    </source>
</reference>
<dbReference type="PANTHER" id="PTHR15628">
    <property type="entry name" value="RWD DOMAIN-CONTAINING PROTEIN 3"/>
    <property type="match status" value="1"/>
</dbReference>
<dbReference type="OrthoDB" id="167315at2759"/>
<dbReference type="AlphaFoldDB" id="A0A9W9Z6T9"/>
<keyword evidence="5" id="KW-0539">Nucleus</keyword>
<keyword evidence="4" id="KW-0963">Cytoplasm</keyword>
<dbReference type="EMBL" id="MU826424">
    <property type="protein sequence ID" value="KAJ7375980.1"/>
    <property type="molecule type" value="Genomic_DNA"/>
</dbReference>
<dbReference type="PROSITE" id="PS50908">
    <property type="entry name" value="RWD"/>
    <property type="match status" value="1"/>
</dbReference>
<comment type="caution">
    <text evidence="7">The sequence shown here is derived from an EMBL/GenBank/DDBJ whole genome shotgun (WGS) entry which is preliminary data.</text>
</comment>
<dbReference type="CDD" id="cd24164">
    <property type="entry name" value="RWDD3_C"/>
    <property type="match status" value="1"/>
</dbReference>
<accession>A0A9W9Z6T9</accession>
<evidence type="ECO:0000256" key="5">
    <source>
        <dbReference type="ARBA" id="ARBA00023242"/>
    </source>
</evidence>
<dbReference type="Pfam" id="PF05773">
    <property type="entry name" value="RWD"/>
    <property type="match status" value="1"/>
</dbReference>
<dbReference type="Gene3D" id="3.10.110.10">
    <property type="entry name" value="Ubiquitin Conjugating Enzyme"/>
    <property type="match status" value="1"/>
</dbReference>
<gene>
    <name evidence="7" type="primary">RWDD3</name>
    <name evidence="7" type="ORF">OS493_037679</name>
</gene>
<dbReference type="InterPro" id="IPR006575">
    <property type="entry name" value="RWD_dom"/>
</dbReference>
<dbReference type="SMART" id="SM00591">
    <property type="entry name" value="RWD"/>
    <property type="match status" value="1"/>
</dbReference>
<evidence type="ECO:0000256" key="4">
    <source>
        <dbReference type="ARBA" id="ARBA00022490"/>
    </source>
</evidence>
<evidence type="ECO:0000259" key="6">
    <source>
        <dbReference type="PROSITE" id="PS50908"/>
    </source>
</evidence>
<protein>
    <recommendedName>
        <fullName evidence="3">RWD domain-containing protein 3</fullName>
    </recommendedName>
</protein>
<dbReference type="InterPro" id="IPR016135">
    <property type="entry name" value="UBQ-conjugating_enzyme/RWD"/>
</dbReference>
<feature type="domain" description="RWD" evidence="6">
    <location>
        <begin position="9"/>
        <end position="138"/>
    </location>
</feature>